<keyword evidence="3" id="KW-1185">Reference proteome</keyword>
<feature type="region of interest" description="Disordered" evidence="1">
    <location>
        <begin position="95"/>
        <end position="118"/>
    </location>
</feature>
<organism evidence="2 3">
    <name type="scientific">Labeo rohita</name>
    <name type="common">Indian major carp</name>
    <name type="synonym">Cyprinus rohita</name>
    <dbReference type="NCBI Taxonomy" id="84645"/>
    <lineage>
        <taxon>Eukaryota</taxon>
        <taxon>Metazoa</taxon>
        <taxon>Chordata</taxon>
        <taxon>Craniata</taxon>
        <taxon>Vertebrata</taxon>
        <taxon>Euteleostomi</taxon>
        <taxon>Actinopterygii</taxon>
        <taxon>Neopterygii</taxon>
        <taxon>Teleostei</taxon>
        <taxon>Ostariophysi</taxon>
        <taxon>Cypriniformes</taxon>
        <taxon>Cyprinidae</taxon>
        <taxon>Labeoninae</taxon>
        <taxon>Labeonini</taxon>
        <taxon>Labeo</taxon>
    </lineage>
</organism>
<evidence type="ECO:0000256" key="1">
    <source>
        <dbReference type="SAM" id="MobiDB-lite"/>
    </source>
</evidence>
<keyword evidence="2" id="KW-0808">Transferase</keyword>
<proteinExistence type="predicted"/>
<dbReference type="Gene3D" id="3.30.200.20">
    <property type="entry name" value="Phosphorylase Kinase, domain 1"/>
    <property type="match status" value="1"/>
</dbReference>
<feature type="region of interest" description="Disordered" evidence="1">
    <location>
        <begin position="1"/>
        <end position="54"/>
    </location>
</feature>
<protein>
    <submittedName>
        <fullName evidence="2">Mitogen-activated kinase 1-like protein</fullName>
    </submittedName>
</protein>
<evidence type="ECO:0000313" key="3">
    <source>
        <dbReference type="Proteomes" id="UP000290572"/>
    </source>
</evidence>
<keyword evidence="2" id="KW-0418">Kinase</keyword>
<accession>A0A498LWF1</accession>
<dbReference type="EMBL" id="QBIY01013025">
    <property type="protein sequence ID" value="RXN12858.1"/>
    <property type="molecule type" value="Genomic_DNA"/>
</dbReference>
<reference evidence="2 3" key="1">
    <citation type="submission" date="2018-03" db="EMBL/GenBank/DDBJ databases">
        <title>Draft genome sequence of Rohu Carp (Labeo rohita).</title>
        <authorList>
            <person name="Das P."/>
            <person name="Kushwaha B."/>
            <person name="Joshi C.G."/>
            <person name="Kumar D."/>
            <person name="Nagpure N.S."/>
            <person name="Sahoo L."/>
            <person name="Das S.P."/>
            <person name="Bit A."/>
            <person name="Patnaik S."/>
            <person name="Meher P.K."/>
            <person name="Jayasankar P."/>
            <person name="Koringa P.G."/>
            <person name="Patel N.V."/>
            <person name="Hinsu A.T."/>
            <person name="Kumar R."/>
            <person name="Pandey M."/>
            <person name="Agarwal S."/>
            <person name="Srivastava S."/>
            <person name="Singh M."/>
            <person name="Iquebal M.A."/>
            <person name="Jaiswal S."/>
            <person name="Angadi U.B."/>
            <person name="Kumar N."/>
            <person name="Raza M."/>
            <person name="Shah T.M."/>
            <person name="Rai A."/>
            <person name="Jena J.K."/>
        </authorList>
    </citation>
    <scope>NUCLEOTIDE SEQUENCE [LARGE SCALE GENOMIC DNA]</scope>
    <source>
        <strain evidence="2">DASCIFA01</strain>
        <tissue evidence="2">Testis</tissue>
    </source>
</reference>
<name>A0A498LWF1_LABRO</name>
<dbReference type="AlphaFoldDB" id="A0A498LWF1"/>
<evidence type="ECO:0000313" key="2">
    <source>
        <dbReference type="EMBL" id="RXN12858.1"/>
    </source>
</evidence>
<dbReference type="STRING" id="84645.A0A498LWF1"/>
<gene>
    <name evidence="2" type="ORF">ROHU_029311</name>
</gene>
<dbReference type="Proteomes" id="UP000290572">
    <property type="component" value="Unassembled WGS sequence"/>
</dbReference>
<sequence length="135" mass="13741">MESVKEQNLDVDPQNTNLQDNGEGACEMDCTSEAEGAVTPGGDNGPAGSKPDLESVKEQNLDVDPQNTNLQDNGEGACEMDCSVAEAGGAVAPGGANGAAGSKPGLESVKGQNFDVGPRYTGLDYVGEGAYGMVW</sequence>
<comment type="caution">
    <text evidence="2">The sequence shown here is derived from an EMBL/GenBank/DDBJ whole genome shotgun (WGS) entry which is preliminary data.</text>
</comment>
<dbReference type="GO" id="GO:0016301">
    <property type="term" value="F:kinase activity"/>
    <property type="evidence" value="ECO:0007669"/>
    <property type="project" value="UniProtKB-KW"/>
</dbReference>